<feature type="domain" description="Cyclic nucleotide-binding" evidence="1">
    <location>
        <begin position="36"/>
        <end position="121"/>
    </location>
</feature>
<name>A0A1G6M7D4_9BACT</name>
<dbReference type="STRING" id="686796.SAMN04488104_100138"/>
<dbReference type="AlphaFoldDB" id="A0A1G6M7D4"/>
<accession>A0A1G6M7D4</accession>
<dbReference type="GO" id="GO:0016301">
    <property type="term" value="F:kinase activity"/>
    <property type="evidence" value="ECO:0007669"/>
    <property type="project" value="UniProtKB-KW"/>
</dbReference>
<dbReference type="OrthoDB" id="758145at2"/>
<dbReference type="InterPro" id="IPR018490">
    <property type="entry name" value="cNMP-bd_dom_sf"/>
</dbReference>
<dbReference type="EMBL" id="FNAC01000001">
    <property type="protein sequence ID" value="SDC51257.1"/>
    <property type="molecule type" value="Genomic_DNA"/>
</dbReference>
<dbReference type="Gene3D" id="2.60.120.10">
    <property type="entry name" value="Jelly Rolls"/>
    <property type="match status" value="1"/>
</dbReference>
<dbReference type="Pfam" id="PF00027">
    <property type="entry name" value="cNMP_binding"/>
    <property type="match status" value="1"/>
</dbReference>
<dbReference type="CDD" id="cd00038">
    <property type="entry name" value="CAP_ED"/>
    <property type="match status" value="1"/>
</dbReference>
<keyword evidence="2" id="KW-0418">Kinase</keyword>
<gene>
    <name evidence="2" type="ORF">SAMN04488104_100138</name>
</gene>
<sequence>MDKQDDFQSLFAYFKLVHPAKLPSLQAIEEISSVISVKKNQDLQPIGATCKTIYFVKNGLARIYYYKDGNEVTEYFAFENDMIIRAESLFTGKPSQKAIQAVEDTEFIGISSDLLFSLFDQFPDLERLFRKITEAAYVNTLNRIEAIQFHTAEERYQKLLEDKPQFIHRIPLKHIASYLGITQVSLSRIRGQKS</sequence>
<keyword evidence="2" id="KW-0808">Transferase</keyword>
<evidence type="ECO:0000259" key="1">
    <source>
        <dbReference type="Pfam" id="PF00027"/>
    </source>
</evidence>
<evidence type="ECO:0000313" key="3">
    <source>
        <dbReference type="Proteomes" id="UP000199060"/>
    </source>
</evidence>
<evidence type="ECO:0000313" key="2">
    <source>
        <dbReference type="EMBL" id="SDC51257.1"/>
    </source>
</evidence>
<protein>
    <submittedName>
        <fullName evidence="2">cAMP-binding domain of CRP or a regulatory subunit of cAMP-dependent protein kinases</fullName>
    </submittedName>
</protein>
<dbReference type="InterPro" id="IPR014710">
    <property type="entry name" value="RmlC-like_jellyroll"/>
</dbReference>
<organism evidence="2 3">
    <name type="scientific">Algoriphagus faecimaris</name>
    <dbReference type="NCBI Taxonomy" id="686796"/>
    <lineage>
        <taxon>Bacteria</taxon>
        <taxon>Pseudomonadati</taxon>
        <taxon>Bacteroidota</taxon>
        <taxon>Cytophagia</taxon>
        <taxon>Cytophagales</taxon>
        <taxon>Cyclobacteriaceae</taxon>
        <taxon>Algoriphagus</taxon>
    </lineage>
</organism>
<reference evidence="3" key="1">
    <citation type="submission" date="2016-10" db="EMBL/GenBank/DDBJ databases">
        <authorList>
            <person name="Varghese N."/>
            <person name="Submissions S."/>
        </authorList>
    </citation>
    <scope>NUCLEOTIDE SEQUENCE [LARGE SCALE GENOMIC DNA]</scope>
    <source>
        <strain evidence="3">DSM 23095</strain>
    </source>
</reference>
<dbReference type="Proteomes" id="UP000199060">
    <property type="component" value="Unassembled WGS sequence"/>
</dbReference>
<proteinExistence type="predicted"/>
<dbReference type="InterPro" id="IPR000595">
    <property type="entry name" value="cNMP-bd_dom"/>
</dbReference>
<dbReference type="RefSeq" id="WP_087940793.1">
    <property type="nucleotide sequence ID" value="NZ_FNAC01000001.1"/>
</dbReference>
<keyword evidence="3" id="KW-1185">Reference proteome</keyword>
<dbReference type="SUPFAM" id="SSF51206">
    <property type="entry name" value="cAMP-binding domain-like"/>
    <property type="match status" value="1"/>
</dbReference>